<evidence type="ECO:0008006" key="3">
    <source>
        <dbReference type="Google" id="ProtNLM"/>
    </source>
</evidence>
<keyword evidence="2" id="KW-1185">Reference proteome</keyword>
<dbReference type="RefSeq" id="WP_117390380.1">
    <property type="nucleotide sequence ID" value="NZ_QWDC01000001.1"/>
</dbReference>
<gene>
    <name evidence="1" type="ORF">D0C36_04615</name>
</gene>
<proteinExistence type="predicted"/>
<dbReference type="Proteomes" id="UP000264217">
    <property type="component" value="Unassembled WGS sequence"/>
</dbReference>
<sequence>MNLLPEKQVQVWGGVECTVNRVGDAYFDQLDQSGHWHRDSDIKMFASLGLKKMRFPIIWERHQPHKDVAIDWAGTAKKLNELRDYNIDVIAGLVHHGSGPAYVEIMEDSFAIGLAAYAAKVAEQFPWINYYTPINEPLTTARFCGLYGHWYPHATSDHTFCRILLNECKATVLAMEAIRKVNPDAKLVQTDDLAKVHSCPSLLYQSAFENDRRWLSFDLLCGHVNENHSLWEYLLAHGMAVKDLEYFIANPCPPDIMGVNYYLTSERYLDTQKTLYPVHTHGGNGRHTYADVEAVRVNNVRPAGINQLLREAWERYHIPIAITEVHLHCTREEQMRWLNEIWLAANRINSNGVSVIAITPWALLGSFGWDKLLKSHGGTYESGVFDLADGYPRPTILAAMIRSFSKGEMFFHVVLKEKGWWKRPCRIIYGSKQETEAENHFVQLIAVTGSQAKQLIVISKKRNLNIPVAINFDNKMKVITQAKPDLIIYFHDNQSVKQIDAALDILLDGVLGEWKVDEKGFASQCVKNVLPARCNIAV</sequence>
<dbReference type="Pfam" id="PF00232">
    <property type="entry name" value="Glyco_hydro_1"/>
    <property type="match status" value="1"/>
</dbReference>
<dbReference type="AlphaFoldDB" id="A0A372NXQ5"/>
<protein>
    <recommendedName>
        <fullName evidence="3">Glycosyl hydrolase family protein</fullName>
    </recommendedName>
</protein>
<dbReference type="GO" id="GO:0005975">
    <property type="term" value="P:carbohydrate metabolic process"/>
    <property type="evidence" value="ECO:0007669"/>
    <property type="project" value="InterPro"/>
</dbReference>
<evidence type="ECO:0000313" key="1">
    <source>
        <dbReference type="EMBL" id="RFZ94822.1"/>
    </source>
</evidence>
<dbReference type="InterPro" id="IPR001360">
    <property type="entry name" value="Glyco_hydro_1"/>
</dbReference>
<dbReference type="Gene3D" id="3.20.20.80">
    <property type="entry name" value="Glycosidases"/>
    <property type="match status" value="1"/>
</dbReference>
<reference evidence="1 2" key="1">
    <citation type="submission" date="2018-08" db="EMBL/GenBank/DDBJ databases">
        <title>Mucilaginibacter sp. MYSH2.</title>
        <authorList>
            <person name="Seo T."/>
        </authorList>
    </citation>
    <scope>NUCLEOTIDE SEQUENCE [LARGE SCALE GENOMIC DNA]</scope>
    <source>
        <strain evidence="1 2">MYSH2</strain>
    </source>
</reference>
<evidence type="ECO:0000313" key="2">
    <source>
        <dbReference type="Proteomes" id="UP000264217"/>
    </source>
</evidence>
<dbReference type="GO" id="GO:0004553">
    <property type="term" value="F:hydrolase activity, hydrolyzing O-glycosyl compounds"/>
    <property type="evidence" value="ECO:0007669"/>
    <property type="project" value="InterPro"/>
</dbReference>
<dbReference type="EMBL" id="QWDC01000001">
    <property type="protein sequence ID" value="RFZ94822.1"/>
    <property type="molecule type" value="Genomic_DNA"/>
</dbReference>
<organism evidence="1 2">
    <name type="scientific">Mucilaginibacter conchicola</name>
    <dbReference type="NCBI Taxonomy" id="2303333"/>
    <lineage>
        <taxon>Bacteria</taxon>
        <taxon>Pseudomonadati</taxon>
        <taxon>Bacteroidota</taxon>
        <taxon>Sphingobacteriia</taxon>
        <taxon>Sphingobacteriales</taxon>
        <taxon>Sphingobacteriaceae</taxon>
        <taxon>Mucilaginibacter</taxon>
    </lineage>
</organism>
<dbReference type="InterPro" id="IPR017853">
    <property type="entry name" value="GH"/>
</dbReference>
<accession>A0A372NXQ5</accession>
<name>A0A372NXQ5_9SPHI</name>
<dbReference type="OrthoDB" id="9803892at2"/>
<dbReference type="SUPFAM" id="SSF51445">
    <property type="entry name" value="(Trans)glycosidases"/>
    <property type="match status" value="1"/>
</dbReference>
<comment type="caution">
    <text evidence="1">The sequence shown here is derived from an EMBL/GenBank/DDBJ whole genome shotgun (WGS) entry which is preliminary data.</text>
</comment>